<dbReference type="Pfam" id="PF01476">
    <property type="entry name" value="LysM"/>
    <property type="match status" value="1"/>
</dbReference>
<gene>
    <name evidence="4" type="primary">sle1</name>
    <name evidence="4" type="ORF">NCTC8129_02886</name>
</gene>
<dbReference type="SMART" id="SM00257">
    <property type="entry name" value="LysM"/>
    <property type="match status" value="1"/>
</dbReference>
<dbReference type="Proteomes" id="UP000254070">
    <property type="component" value="Unassembled WGS sequence"/>
</dbReference>
<dbReference type="OrthoDB" id="2199940at2"/>
<evidence type="ECO:0000256" key="1">
    <source>
        <dbReference type="SAM" id="MobiDB-lite"/>
    </source>
</evidence>
<evidence type="ECO:0000313" key="4">
    <source>
        <dbReference type="EMBL" id="STP30635.1"/>
    </source>
</evidence>
<evidence type="ECO:0000259" key="3">
    <source>
        <dbReference type="PROSITE" id="PS51782"/>
    </source>
</evidence>
<feature type="compositionally biased region" description="Low complexity" evidence="1">
    <location>
        <begin position="154"/>
        <end position="181"/>
    </location>
</feature>
<dbReference type="RefSeq" id="WP_115235894.1">
    <property type="nucleotide sequence ID" value="NZ_JADMRJ010000022.1"/>
</dbReference>
<organism evidence="4 5">
    <name type="scientific">Enterococcus durans</name>
    <dbReference type="NCBI Taxonomy" id="53345"/>
    <lineage>
        <taxon>Bacteria</taxon>
        <taxon>Bacillati</taxon>
        <taxon>Bacillota</taxon>
        <taxon>Bacilli</taxon>
        <taxon>Lactobacillales</taxon>
        <taxon>Enterococcaceae</taxon>
        <taxon>Enterococcus</taxon>
    </lineage>
</organism>
<dbReference type="GO" id="GO:0008745">
    <property type="term" value="F:N-acetylmuramoyl-L-alanine amidase activity"/>
    <property type="evidence" value="ECO:0007669"/>
    <property type="project" value="UniProtKB-EC"/>
</dbReference>
<keyword evidence="4" id="KW-0378">Hydrolase</keyword>
<dbReference type="PROSITE" id="PS51257">
    <property type="entry name" value="PROKAR_LIPOPROTEIN"/>
    <property type="match status" value="1"/>
</dbReference>
<feature type="domain" description="LysM" evidence="3">
    <location>
        <begin position="255"/>
        <end position="300"/>
    </location>
</feature>
<sequence>MKKMIGSLLVLASLLLFTACGKKVTTDDLKANDWLIEATKDDEPNMIASFSDHIVSLSVDTSKMKSTASDEWEAMGEEFAKSLVDQMNYKFEYTLEGNVMTWKDDKDKDNDAKYTVSKEDKNIILTPEKSNKSDDKEKLVLKPYKKEKTKDSRTTTSSTSSNEQSSSTTTESTITSSSTVEQAAIAQNTPPETSSTYSAESVENYAEATPSSNMEQVVTPPSTTEQSVPQDYVPAGQPPQPAPPASSSTETSAGSTTTVQSGESPKQVAERVGITVDQLFALNGIDPNNYFLYPGQELRIK</sequence>
<dbReference type="Gene3D" id="3.10.350.10">
    <property type="entry name" value="LysM domain"/>
    <property type="match status" value="1"/>
</dbReference>
<dbReference type="InterPro" id="IPR018392">
    <property type="entry name" value="LysM"/>
</dbReference>
<name>A0A377L6J1_9ENTE</name>
<accession>A0A377L6J1</accession>
<feature type="signal peptide" evidence="2">
    <location>
        <begin position="1"/>
        <end position="22"/>
    </location>
</feature>
<dbReference type="PROSITE" id="PS51782">
    <property type="entry name" value="LYSM"/>
    <property type="match status" value="1"/>
</dbReference>
<protein>
    <submittedName>
        <fullName evidence="4">LysM domain lipoprotein</fullName>
        <ecNumber evidence="4">3.5.1.28</ecNumber>
    </submittedName>
</protein>
<evidence type="ECO:0000313" key="5">
    <source>
        <dbReference type="Proteomes" id="UP000254070"/>
    </source>
</evidence>
<feature type="chain" id="PRO_5043164739" evidence="2">
    <location>
        <begin position="23"/>
        <end position="301"/>
    </location>
</feature>
<feature type="compositionally biased region" description="Polar residues" evidence="1">
    <location>
        <begin position="185"/>
        <end position="201"/>
    </location>
</feature>
<dbReference type="InterPro" id="IPR036779">
    <property type="entry name" value="LysM_dom_sf"/>
</dbReference>
<dbReference type="EMBL" id="UGIF01000002">
    <property type="protein sequence ID" value="STP30635.1"/>
    <property type="molecule type" value="Genomic_DNA"/>
</dbReference>
<dbReference type="EC" id="3.5.1.28" evidence="4"/>
<evidence type="ECO:0000256" key="2">
    <source>
        <dbReference type="SAM" id="SignalP"/>
    </source>
</evidence>
<proteinExistence type="predicted"/>
<feature type="compositionally biased region" description="Basic and acidic residues" evidence="1">
    <location>
        <begin position="129"/>
        <end position="153"/>
    </location>
</feature>
<keyword evidence="2" id="KW-0732">Signal</keyword>
<dbReference type="SUPFAM" id="SSF54106">
    <property type="entry name" value="LysM domain"/>
    <property type="match status" value="1"/>
</dbReference>
<feature type="compositionally biased region" description="Polar residues" evidence="1">
    <location>
        <begin position="209"/>
        <end position="229"/>
    </location>
</feature>
<feature type="region of interest" description="Disordered" evidence="1">
    <location>
        <begin position="125"/>
        <end position="267"/>
    </location>
</feature>
<reference evidence="4 5" key="1">
    <citation type="submission" date="2018-06" db="EMBL/GenBank/DDBJ databases">
        <authorList>
            <consortium name="Pathogen Informatics"/>
            <person name="Doyle S."/>
        </authorList>
    </citation>
    <scope>NUCLEOTIDE SEQUENCE [LARGE SCALE GENOMIC DNA]</scope>
    <source>
        <strain evidence="4 5">NCTC8129</strain>
    </source>
</reference>
<feature type="compositionally biased region" description="Low complexity" evidence="1">
    <location>
        <begin position="245"/>
        <end position="258"/>
    </location>
</feature>
<keyword evidence="4" id="KW-0449">Lipoprotein</keyword>
<dbReference type="AlphaFoldDB" id="A0A377L6J1"/>